<feature type="transmembrane region" description="Helical" evidence="13">
    <location>
        <begin position="324"/>
        <end position="344"/>
    </location>
</feature>
<evidence type="ECO:0000256" key="2">
    <source>
        <dbReference type="ARBA" id="ARBA00004141"/>
    </source>
</evidence>
<accession>A0A9X1L1W0</accession>
<keyword evidence="6 13" id="KW-0812">Transmembrane</keyword>
<dbReference type="PROSITE" id="PS50109">
    <property type="entry name" value="HIS_KIN"/>
    <property type="match status" value="1"/>
</dbReference>
<feature type="transmembrane region" description="Helical" evidence="13">
    <location>
        <begin position="356"/>
        <end position="377"/>
    </location>
</feature>
<feature type="transmembrane region" description="Helical" evidence="13">
    <location>
        <begin position="269"/>
        <end position="289"/>
    </location>
</feature>
<evidence type="ECO:0000256" key="14">
    <source>
        <dbReference type="SAM" id="SignalP"/>
    </source>
</evidence>
<evidence type="ECO:0000256" key="1">
    <source>
        <dbReference type="ARBA" id="ARBA00000085"/>
    </source>
</evidence>
<evidence type="ECO:0000256" key="8">
    <source>
        <dbReference type="ARBA" id="ARBA00022777"/>
    </source>
</evidence>
<dbReference type="Proteomes" id="UP001139409">
    <property type="component" value="Unassembled WGS sequence"/>
</dbReference>
<dbReference type="AlphaFoldDB" id="A0A9X1L1W0"/>
<evidence type="ECO:0000259" key="16">
    <source>
        <dbReference type="PROSITE" id="PS50113"/>
    </source>
</evidence>
<dbReference type="Gene3D" id="2.60.40.2380">
    <property type="match status" value="1"/>
</dbReference>
<dbReference type="InterPro" id="IPR003594">
    <property type="entry name" value="HATPase_dom"/>
</dbReference>
<dbReference type="CDD" id="cd00075">
    <property type="entry name" value="HATPase"/>
    <property type="match status" value="1"/>
</dbReference>
<dbReference type="PROSITE" id="PS50113">
    <property type="entry name" value="PAC"/>
    <property type="match status" value="1"/>
</dbReference>
<keyword evidence="5" id="KW-0808">Transferase</keyword>
<keyword evidence="4" id="KW-0597">Phosphoprotein</keyword>
<evidence type="ECO:0000313" key="18">
    <source>
        <dbReference type="Proteomes" id="UP001139409"/>
    </source>
</evidence>
<organism evidence="17 18">
    <name type="scientific">Fulvivirga sedimenti</name>
    <dbReference type="NCBI Taxonomy" id="2879465"/>
    <lineage>
        <taxon>Bacteria</taxon>
        <taxon>Pseudomonadati</taxon>
        <taxon>Bacteroidota</taxon>
        <taxon>Cytophagia</taxon>
        <taxon>Cytophagales</taxon>
        <taxon>Fulvivirgaceae</taxon>
        <taxon>Fulvivirga</taxon>
    </lineage>
</organism>
<name>A0A9X1L1W0_9BACT</name>
<feature type="transmembrane region" description="Helical" evidence="13">
    <location>
        <begin position="295"/>
        <end position="312"/>
    </location>
</feature>
<dbReference type="InterPro" id="IPR035965">
    <property type="entry name" value="PAS-like_dom_sf"/>
</dbReference>
<feature type="signal peptide" evidence="14">
    <location>
        <begin position="1"/>
        <end position="18"/>
    </location>
</feature>
<keyword evidence="8" id="KW-0418">Kinase</keyword>
<feature type="transmembrane region" description="Helical" evidence="13">
    <location>
        <begin position="236"/>
        <end position="257"/>
    </location>
</feature>
<keyword evidence="7" id="KW-0547">Nucleotide-binding</keyword>
<dbReference type="SUPFAM" id="SSF55874">
    <property type="entry name" value="ATPase domain of HSP90 chaperone/DNA topoisomerase II/histidine kinase"/>
    <property type="match status" value="1"/>
</dbReference>
<dbReference type="GO" id="GO:0000156">
    <property type="term" value="F:phosphorelay response regulator activity"/>
    <property type="evidence" value="ECO:0007669"/>
    <property type="project" value="TreeGrafter"/>
</dbReference>
<feature type="domain" description="Histidine kinase" evidence="15">
    <location>
        <begin position="558"/>
        <end position="770"/>
    </location>
</feature>
<keyword evidence="9" id="KW-0067">ATP-binding</keyword>
<dbReference type="InterPro" id="IPR050351">
    <property type="entry name" value="BphY/WalK/GraS-like"/>
</dbReference>
<dbReference type="Pfam" id="PF07695">
    <property type="entry name" value="7TMR-DISM_7TM"/>
    <property type="match status" value="1"/>
</dbReference>
<dbReference type="GO" id="GO:0016020">
    <property type="term" value="C:membrane"/>
    <property type="evidence" value="ECO:0007669"/>
    <property type="project" value="UniProtKB-SubCell"/>
</dbReference>
<dbReference type="Pfam" id="PF02518">
    <property type="entry name" value="HATPase_c"/>
    <property type="match status" value="1"/>
</dbReference>
<evidence type="ECO:0000256" key="5">
    <source>
        <dbReference type="ARBA" id="ARBA00022679"/>
    </source>
</evidence>
<keyword evidence="14" id="KW-0732">Signal</keyword>
<dbReference type="Pfam" id="PF00512">
    <property type="entry name" value="HisKA"/>
    <property type="match status" value="1"/>
</dbReference>
<dbReference type="Pfam" id="PF07696">
    <property type="entry name" value="7TMR-DISMED2"/>
    <property type="match status" value="1"/>
</dbReference>
<protein>
    <recommendedName>
        <fullName evidence="3">histidine kinase</fullName>
        <ecNumber evidence="3">2.7.13.3</ecNumber>
    </recommendedName>
</protein>
<comment type="catalytic activity">
    <reaction evidence="1">
        <text>ATP + protein L-histidine = ADP + protein N-phospho-L-histidine.</text>
        <dbReference type="EC" id="2.7.13.3"/>
    </reaction>
</comment>
<dbReference type="InterPro" id="IPR011622">
    <property type="entry name" value="7TMR_DISM_rcpt_extracell_dom2"/>
</dbReference>
<dbReference type="GO" id="GO:0030295">
    <property type="term" value="F:protein kinase activator activity"/>
    <property type="evidence" value="ECO:0007669"/>
    <property type="project" value="TreeGrafter"/>
</dbReference>
<keyword evidence="11" id="KW-0902">Two-component regulatory system</keyword>
<dbReference type="EMBL" id="JAIXNE010000006">
    <property type="protein sequence ID" value="MCA6078647.1"/>
    <property type="molecule type" value="Genomic_DNA"/>
</dbReference>
<dbReference type="InterPro" id="IPR004358">
    <property type="entry name" value="Sig_transdc_His_kin-like_C"/>
</dbReference>
<dbReference type="CDD" id="cd00082">
    <property type="entry name" value="HisKA"/>
    <property type="match status" value="1"/>
</dbReference>
<dbReference type="Gene3D" id="3.30.450.20">
    <property type="entry name" value="PAS domain"/>
    <property type="match status" value="1"/>
</dbReference>
<evidence type="ECO:0000256" key="3">
    <source>
        <dbReference type="ARBA" id="ARBA00012438"/>
    </source>
</evidence>
<proteinExistence type="predicted"/>
<dbReference type="EC" id="2.7.13.3" evidence="3"/>
<dbReference type="PANTHER" id="PTHR42878">
    <property type="entry name" value="TWO-COMPONENT HISTIDINE KINASE"/>
    <property type="match status" value="1"/>
</dbReference>
<dbReference type="Gene3D" id="3.30.565.10">
    <property type="entry name" value="Histidine kinase-like ATPase, C-terminal domain"/>
    <property type="match status" value="1"/>
</dbReference>
<dbReference type="GO" id="GO:0005524">
    <property type="term" value="F:ATP binding"/>
    <property type="evidence" value="ECO:0007669"/>
    <property type="project" value="UniProtKB-KW"/>
</dbReference>
<evidence type="ECO:0000256" key="12">
    <source>
        <dbReference type="ARBA" id="ARBA00023136"/>
    </source>
</evidence>
<evidence type="ECO:0000256" key="11">
    <source>
        <dbReference type="ARBA" id="ARBA00023012"/>
    </source>
</evidence>
<dbReference type="SMART" id="SM00387">
    <property type="entry name" value="HATPase_c"/>
    <property type="match status" value="1"/>
</dbReference>
<dbReference type="InterPro" id="IPR036890">
    <property type="entry name" value="HATPase_C_sf"/>
</dbReference>
<reference evidence="17" key="1">
    <citation type="submission" date="2021-09" db="EMBL/GenBank/DDBJ databases">
        <title>Fulvivirga sp. isolated from coastal sediment.</title>
        <authorList>
            <person name="Yu H."/>
        </authorList>
    </citation>
    <scope>NUCLEOTIDE SEQUENCE</scope>
    <source>
        <strain evidence="17">1062</strain>
    </source>
</reference>
<dbReference type="SUPFAM" id="SSF47384">
    <property type="entry name" value="Homodimeric domain of signal transducing histidine kinase"/>
    <property type="match status" value="1"/>
</dbReference>
<evidence type="ECO:0000256" key="10">
    <source>
        <dbReference type="ARBA" id="ARBA00022989"/>
    </source>
</evidence>
<dbReference type="PANTHER" id="PTHR42878:SF7">
    <property type="entry name" value="SENSOR HISTIDINE KINASE GLRK"/>
    <property type="match status" value="1"/>
</dbReference>
<dbReference type="InterPro" id="IPR013656">
    <property type="entry name" value="PAS_4"/>
</dbReference>
<feature type="transmembrane region" description="Helical" evidence="13">
    <location>
        <begin position="200"/>
        <end position="216"/>
    </location>
</feature>
<evidence type="ECO:0000256" key="13">
    <source>
        <dbReference type="SAM" id="Phobius"/>
    </source>
</evidence>
<keyword evidence="10 13" id="KW-1133">Transmembrane helix</keyword>
<evidence type="ECO:0000259" key="15">
    <source>
        <dbReference type="PROSITE" id="PS50109"/>
    </source>
</evidence>
<evidence type="ECO:0000256" key="7">
    <source>
        <dbReference type="ARBA" id="ARBA00022741"/>
    </source>
</evidence>
<dbReference type="SUPFAM" id="SSF55785">
    <property type="entry name" value="PYP-like sensor domain (PAS domain)"/>
    <property type="match status" value="1"/>
</dbReference>
<dbReference type="Pfam" id="PF08448">
    <property type="entry name" value="PAS_4"/>
    <property type="match status" value="1"/>
</dbReference>
<dbReference type="InterPro" id="IPR000700">
    <property type="entry name" value="PAS-assoc_C"/>
</dbReference>
<evidence type="ECO:0000256" key="9">
    <source>
        <dbReference type="ARBA" id="ARBA00022840"/>
    </source>
</evidence>
<evidence type="ECO:0000256" key="6">
    <source>
        <dbReference type="ARBA" id="ARBA00022692"/>
    </source>
</evidence>
<evidence type="ECO:0000313" key="17">
    <source>
        <dbReference type="EMBL" id="MCA6078647.1"/>
    </source>
</evidence>
<dbReference type="RefSeq" id="WP_225699502.1">
    <property type="nucleotide sequence ID" value="NZ_JAIXNE010000006.1"/>
</dbReference>
<comment type="caution">
    <text evidence="17">The sequence shown here is derived from an EMBL/GenBank/DDBJ whole genome shotgun (WGS) entry which is preliminary data.</text>
</comment>
<dbReference type="NCBIfam" id="TIGR00229">
    <property type="entry name" value="sensory_box"/>
    <property type="match status" value="1"/>
</dbReference>
<keyword evidence="12 13" id="KW-0472">Membrane</keyword>
<dbReference type="InterPro" id="IPR000014">
    <property type="entry name" value="PAS"/>
</dbReference>
<dbReference type="FunFam" id="3.30.565.10:FF:000006">
    <property type="entry name" value="Sensor histidine kinase WalK"/>
    <property type="match status" value="1"/>
</dbReference>
<dbReference type="InterPro" id="IPR011623">
    <property type="entry name" value="7TMR_DISM_rcpt_extracell_dom1"/>
</dbReference>
<feature type="transmembrane region" description="Helical" evidence="13">
    <location>
        <begin position="172"/>
        <end position="193"/>
    </location>
</feature>
<keyword evidence="18" id="KW-1185">Reference proteome</keyword>
<sequence>MKFISLALLFFFSYPAFSQIVLDREKEVDITSEIEYFIDSTGEQDITRIKRNATFSPAPPVGLRLNDLEGNLWLRITLQNPYQDDEQSILIFKDPSLFNISLFEEGEGESLSGASVPQHEKDVAGNHNAFNINTKPLETEIIYVKIQSDNFITTSATVFTDKLYHEKTRREYIFLGLFYGVMMLIMVYSIFLFVLTRMSVFLIYGSYILGSMLFTGTSDGFTHMYLNPLVQATGGYLEYILAAVSNMIALIFMDRFLHTQRWSVQIHKVIKGLVWSIGGILTFTLLFTPNEGFEVMRPVGIVVLLIVLWVSGKAVKQHVHQARYFFIAFLGYGFFITLFVLNLFRIIHFSFLVQYSIHFGIIFNLTVLSIALGMRVYRSYQNSIRAEREKQVEYSIKNEALEKLVWDRTKAIIQKENELRSIIDNSDNLIWLIDTDYILRELNTAFATSWELTFNKKLKKGKNIVEQIPGDKLKELWRSRYDKVFKGEAIRFRENYEIDGEQRFFEINVFPIRENRIVKAAAFFSRDITERMKYEQELKDKNIALQKVNQELDSFVYSASHDLKAPLASIQGLIALVRDENDPEHRKQYYSMMERSINRLDQFIRDIIDYSRNTRVENKREVIDITEMINSILDDLKYMNTSGALEIALEGNEKYPFISDPTRMRIILRNLISNAFRYGHVDKEDPQVSVSWIIKKKEAVFFISDKGPGIDKEHIERIFEMFYRAHETSSGSGLGLYIVKETLYKMDGDISVESGKGKGTTFKIVIPNYSSAS</sequence>
<dbReference type="GO" id="GO:0007234">
    <property type="term" value="P:osmosensory signaling via phosphorelay pathway"/>
    <property type="evidence" value="ECO:0007669"/>
    <property type="project" value="TreeGrafter"/>
</dbReference>
<dbReference type="InterPro" id="IPR003661">
    <property type="entry name" value="HisK_dim/P_dom"/>
</dbReference>
<feature type="domain" description="PAC" evidence="16">
    <location>
        <begin position="486"/>
        <end position="540"/>
    </location>
</feature>
<evidence type="ECO:0000256" key="4">
    <source>
        <dbReference type="ARBA" id="ARBA00022553"/>
    </source>
</evidence>
<comment type="subcellular location">
    <subcellularLocation>
        <location evidence="2">Membrane</location>
        <topology evidence="2">Multi-pass membrane protein</topology>
    </subcellularLocation>
</comment>
<dbReference type="Gene3D" id="1.10.287.130">
    <property type="match status" value="1"/>
</dbReference>
<dbReference type="PRINTS" id="PR00344">
    <property type="entry name" value="BCTRLSENSOR"/>
</dbReference>
<gene>
    <name evidence="17" type="ORF">LDX50_27485</name>
</gene>
<dbReference type="SMART" id="SM00388">
    <property type="entry name" value="HisKA"/>
    <property type="match status" value="1"/>
</dbReference>
<dbReference type="InterPro" id="IPR005467">
    <property type="entry name" value="His_kinase_dom"/>
</dbReference>
<feature type="chain" id="PRO_5040764128" description="histidine kinase" evidence="14">
    <location>
        <begin position="19"/>
        <end position="773"/>
    </location>
</feature>
<dbReference type="GO" id="GO:0000155">
    <property type="term" value="F:phosphorelay sensor kinase activity"/>
    <property type="evidence" value="ECO:0007669"/>
    <property type="project" value="InterPro"/>
</dbReference>
<dbReference type="InterPro" id="IPR036097">
    <property type="entry name" value="HisK_dim/P_sf"/>
</dbReference>